<keyword evidence="1" id="KW-1133">Transmembrane helix</keyword>
<dbReference type="PANTHER" id="PTHR46472:SF1">
    <property type="entry name" value="NUCLEOREDOXIN"/>
    <property type="match status" value="1"/>
</dbReference>
<protein>
    <submittedName>
        <fullName evidence="4">Redoxin domain-containing protein</fullName>
    </submittedName>
</protein>
<reference evidence="4" key="1">
    <citation type="submission" date="2021-01" db="EMBL/GenBank/DDBJ databases">
        <title>Modified the classification status of verrucomicrobia.</title>
        <authorList>
            <person name="Feng X."/>
        </authorList>
    </citation>
    <scope>NUCLEOTIDE SEQUENCE</scope>
    <source>
        <strain evidence="4">_KCTC 22039</strain>
    </source>
</reference>
<evidence type="ECO:0000256" key="1">
    <source>
        <dbReference type="SAM" id="Phobius"/>
    </source>
</evidence>
<gene>
    <name evidence="4" type="ORF">JIN82_00985</name>
</gene>
<name>A0A8J7MC09_9BACT</name>
<keyword evidence="1" id="KW-0472">Membrane</keyword>
<dbReference type="SUPFAM" id="SSF52833">
    <property type="entry name" value="Thioredoxin-like"/>
    <property type="match status" value="1"/>
</dbReference>
<feature type="transmembrane region" description="Helical" evidence="1">
    <location>
        <begin position="192"/>
        <end position="208"/>
    </location>
</feature>
<dbReference type="Proteomes" id="UP000624703">
    <property type="component" value="Unassembled WGS sequence"/>
</dbReference>
<accession>A0A8J7MC09</accession>
<dbReference type="InterPro" id="IPR012336">
    <property type="entry name" value="Thioredoxin-like_fold"/>
</dbReference>
<feature type="signal peptide" evidence="2">
    <location>
        <begin position="1"/>
        <end position="30"/>
    </location>
</feature>
<evidence type="ECO:0000313" key="5">
    <source>
        <dbReference type="Proteomes" id="UP000624703"/>
    </source>
</evidence>
<comment type="caution">
    <text evidence="4">The sequence shown here is derived from an EMBL/GenBank/DDBJ whole genome shotgun (WGS) entry which is preliminary data.</text>
</comment>
<keyword evidence="5" id="KW-1185">Reference proteome</keyword>
<dbReference type="InterPro" id="IPR036249">
    <property type="entry name" value="Thioredoxin-like_sf"/>
</dbReference>
<organism evidence="4 5">
    <name type="scientific">Persicirhabdus sediminis</name>
    <dbReference type="NCBI Taxonomy" id="454144"/>
    <lineage>
        <taxon>Bacteria</taxon>
        <taxon>Pseudomonadati</taxon>
        <taxon>Verrucomicrobiota</taxon>
        <taxon>Verrucomicrobiia</taxon>
        <taxon>Verrucomicrobiales</taxon>
        <taxon>Verrucomicrobiaceae</taxon>
        <taxon>Persicirhabdus</taxon>
    </lineage>
</organism>
<proteinExistence type="predicted"/>
<dbReference type="GO" id="GO:0004791">
    <property type="term" value="F:thioredoxin-disulfide reductase (NADPH) activity"/>
    <property type="evidence" value="ECO:0007669"/>
    <property type="project" value="TreeGrafter"/>
</dbReference>
<evidence type="ECO:0000259" key="3">
    <source>
        <dbReference type="PROSITE" id="PS51352"/>
    </source>
</evidence>
<evidence type="ECO:0000313" key="4">
    <source>
        <dbReference type="EMBL" id="MBK1789721.1"/>
    </source>
</evidence>
<dbReference type="EMBL" id="JAENIM010000008">
    <property type="protein sequence ID" value="MBK1789721.1"/>
    <property type="molecule type" value="Genomic_DNA"/>
</dbReference>
<dbReference type="PANTHER" id="PTHR46472">
    <property type="entry name" value="NUCLEOREDOXIN"/>
    <property type="match status" value="1"/>
</dbReference>
<dbReference type="Pfam" id="PF13905">
    <property type="entry name" value="Thioredoxin_8"/>
    <property type="match status" value="1"/>
</dbReference>
<feature type="domain" description="Thioredoxin" evidence="3">
    <location>
        <begin position="25"/>
        <end position="176"/>
    </location>
</feature>
<dbReference type="GO" id="GO:0030178">
    <property type="term" value="P:negative regulation of Wnt signaling pathway"/>
    <property type="evidence" value="ECO:0007669"/>
    <property type="project" value="TreeGrafter"/>
</dbReference>
<dbReference type="PROSITE" id="PS51352">
    <property type="entry name" value="THIOREDOXIN_2"/>
    <property type="match status" value="1"/>
</dbReference>
<keyword evidence="2" id="KW-0732">Signal</keyword>
<dbReference type="InterPro" id="IPR013766">
    <property type="entry name" value="Thioredoxin_domain"/>
</dbReference>
<feature type="chain" id="PRO_5035297722" evidence="2">
    <location>
        <begin position="31"/>
        <end position="215"/>
    </location>
</feature>
<dbReference type="GO" id="GO:0031397">
    <property type="term" value="P:negative regulation of protein ubiquitination"/>
    <property type="evidence" value="ECO:0007669"/>
    <property type="project" value="TreeGrafter"/>
</dbReference>
<keyword evidence="1" id="KW-0812">Transmembrane</keyword>
<evidence type="ECO:0000256" key="2">
    <source>
        <dbReference type="SAM" id="SignalP"/>
    </source>
</evidence>
<sequence length="215" mass="23838">MKSAHFSTTSRQLSQLVAMVFLLAASQLTGAPSSQPAGLNHAQLEILDDKNPAELASYTLPAEKKFIALYYTAMWCPPCRATTPALVDEYQYLKSSPVEIVMVSSDRTPEQRLKYLRDYNMPFPAVAWSDIPKLEKYAPNSIPHIALIEADTGKLITTSREVGIDGVVEKMRQLAEVTDAPDFSVPVSKSRWLVPLAIIGMFLALMLFRQMRGGC</sequence>
<dbReference type="AlphaFoldDB" id="A0A8J7MC09"/>
<dbReference type="Gene3D" id="3.40.30.10">
    <property type="entry name" value="Glutaredoxin"/>
    <property type="match status" value="1"/>
</dbReference>